<keyword evidence="1" id="KW-1133">Transmembrane helix</keyword>
<feature type="transmembrane region" description="Helical" evidence="1">
    <location>
        <begin position="74"/>
        <end position="95"/>
    </location>
</feature>
<dbReference type="EMBL" id="CP016076">
    <property type="protein sequence ID" value="APU17790.1"/>
    <property type="molecule type" value="Genomic_DNA"/>
</dbReference>
<reference evidence="3" key="1">
    <citation type="submission" date="2016-06" db="EMBL/GenBank/DDBJ databases">
        <title>Complete genome sequence of Actinoalloteichus fjordicus DSM 46855 (=ADI127-17), type strain of the new species Actinoalloteichus fjordicus.</title>
        <authorList>
            <person name="Ruckert C."/>
            <person name="Nouioui I."/>
            <person name="Willmese J."/>
            <person name="van Wezel G."/>
            <person name="Klenk H.-P."/>
            <person name="Kalinowski J."/>
            <person name="Zotchev S.B."/>
        </authorList>
    </citation>
    <scope>NUCLEOTIDE SEQUENCE [LARGE SCALE GENOMIC DNA]</scope>
    <source>
        <strain evidence="3">ADI127-7</strain>
    </source>
</reference>
<feature type="transmembrane region" description="Helical" evidence="1">
    <location>
        <begin position="6"/>
        <end position="26"/>
    </location>
</feature>
<dbReference type="KEGG" id="acad:UA74_28985"/>
<evidence type="ECO:0000313" key="2">
    <source>
        <dbReference type="EMBL" id="APU17790.1"/>
    </source>
</evidence>
<keyword evidence="3" id="KW-1185">Reference proteome</keyword>
<gene>
    <name evidence="2" type="ORF">UA74_28985</name>
</gene>
<protein>
    <submittedName>
        <fullName evidence="2">Uncharacterized protein</fullName>
    </submittedName>
</protein>
<dbReference type="AlphaFoldDB" id="A0AAC9LJ49"/>
<sequence>MELDLTATHLLAGLGVALTLGLVWRAGARRARAAADKARGGSRLLSLMGRVVAMSGVIVGVQWIVITYRASTPVLLVVLGLPALFAAYTVTRALTVTTSDVQRRRGDRR</sequence>
<keyword evidence="1" id="KW-0472">Membrane</keyword>
<proteinExistence type="predicted"/>
<keyword evidence="1" id="KW-0812">Transmembrane</keyword>
<dbReference type="RefSeq" id="WP_075743040.1">
    <property type="nucleotide sequence ID" value="NZ_CP016076.1"/>
</dbReference>
<accession>A0AAC9LJ49</accession>
<organism evidence="2 3">
    <name type="scientific">Actinoalloteichus fjordicus</name>
    <dbReference type="NCBI Taxonomy" id="1612552"/>
    <lineage>
        <taxon>Bacteria</taxon>
        <taxon>Bacillati</taxon>
        <taxon>Actinomycetota</taxon>
        <taxon>Actinomycetes</taxon>
        <taxon>Pseudonocardiales</taxon>
        <taxon>Pseudonocardiaceae</taxon>
        <taxon>Actinoalloteichus</taxon>
    </lineage>
</organism>
<dbReference type="Proteomes" id="UP000185511">
    <property type="component" value="Chromosome"/>
</dbReference>
<evidence type="ECO:0000256" key="1">
    <source>
        <dbReference type="SAM" id="Phobius"/>
    </source>
</evidence>
<name>A0AAC9LJ49_9PSEU</name>
<evidence type="ECO:0000313" key="3">
    <source>
        <dbReference type="Proteomes" id="UP000185511"/>
    </source>
</evidence>
<feature type="transmembrane region" description="Helical" evidence="1">
    <location>
        <begin position="47"/>
        <end position="68"/>
    </location>
</feature>